<dbReference type="RefSeq" id="WP_248682539.1">
    <property type="nucleotide sequence ID" value="NZ_JALPRY010000008.1"/>
</dbReference>
<dbReference type="InterPro" id="IPR050903">
    <property type="entry name" value="Bact_Chemotaxis_MeTrfase"/>
</dbReference>
<dbReference type="InterPro" id="IPR022641">
    <property type="entry name" value="CheR_N"/>
</dbReference>
<sequence>MPGTAHAFEPEALDLATFNRMAEFIYRYSGIKMPSNKITMLEGRLRRRLRATGMKSFRDYCDYLFGEGAEREHVYFIDAVTTNKTDFFREPRHFEVMQNDVIPNLVAQGYSNLRIWSSACSSGAEPYTIAMLLEEAVAARQVDNYTILATDLSTEILQQAQRAVYDAPFLAPVPPHLAAKYVMQPLDRHRIDRRISPKLRSRVGFGRLNLMDHAYAVGDPMHMIFCRNVLIYFDKPTQQAVLSRLCDCLLTGGYLFIGHSESIAGMNLPVRQVANTVFVKA</sequence>
<comment type="function">
    <text evidence="5">Methylation of the membrane-bound methyl-accepting chemotaxis proteins (MCP) to form gamma-glutamyl methyl ester residues in MCP.</text>
</comment>
<dbReference type="InterPro" id="IPR022642">
    <property type="entry name" value="CheR_C"/>
</dbReference>
<dbReference type="InterPro" id="IPR000780">
    <property type="entry name" value="CheR_MeTrfase"/>
</dbReference>
<dbReference type="Gene3D" id="1.10.155.10">
    <property type="entry name" value="Chemotaxis receptor methyltransferase CheR, N-terminal domain"/>
    <property type="match status" value="1"/>
</dbReference>
<dbReference type="InterPro" id="IPR036804">
    <property type="entry name" value="CheR_N_sf"/>
</dbReference>
<comment type="catalytic activity">
    <reaction evidence="1 5">
        <text>L-glutamyl-[protein] + S-adenosyl-L-methionine = [protein]-L-glutamate 5-O-methyl ester + S-adenosyl-L-homocysteine</text>
        <dbReference type="Rhea" id="RHEA:24452"/>
        <dbReference type="Rhea" id="RHEA-COMP:10208"/>
        <dbReference type="Rhea" id="RHEA-COMP:10311"/>
        <dbReference type="ChEBI" id="CHEBI:29973"/>
        <dbReference type="ChEBI" id="CHEBI:57856"/>
        <dbReference type="ChEBI" id="CHEBI:59789"/>
        <dbReference type="ChEBI" id="CHEBI:82795"/>
        <dbReference type="EC" id="2.1.1.80"/>
    </reaction>
</comment>
<evidence type="ECO:0000313" key="7">
    <source>
        <dbReference type="EMBL" id="MCK8779843.1"/>
    </source>
</evidence>
<evidence type="ECO:0000256" key="1">
    <source>
        <dbReference type="ARBA" id="ARBA00001541"/>
    </source>
</evidence>
<reference evidence="7 8" key="1">
    <citation type="submission" date="2022-04" db="EMBL/GenBank/DDBJ databases">
        <title>Rhizobium coralii sp. nov., isolated from coral Turbinaria peltata.</title>
        <authorList>
            <person name="Sun H."/>
        </authorList>
    </citation>
    <scope>NUCLEOTIDE SEQUENCE [LARGE SCALE GENOMIC DNA]</scope>
    <source>
        <strain evidence="7 8">NTR19</strain>
    </source>
</reference>
<gene>
    <name evidence="7" type="ORF">M0654_07560</name>
</gene>
<dbReference type="PROSITE" id="PS50123">
    <property type="entry name" value="CHER"/>
    <property type="match status" value="1"/>
</dbReference>
<dbReference type="InterPro" id="IPR029063">
    <property type="entry name" value="SAM-dependent_MTases_sf"/>
</dbReference>
<dbReference type="SUPFAM" id="SSF47757">
    <property type="entry name" value="Chemotaxis receptor methyltransferase CheR, N-terminal domain"/>
    <property type="match status" value="1"/>
</dbReference>
<dbReference type="InterPro" id="IPR026024">
    <property type="entry name" value="Chemotaxis_MeTrfase_CheR"/>
</dbReference>
<evidence type="ECO:0000256" key="4">
    <source>
        <dbReference type="ARBA" id="ARBA00022691"/>
    </source>
</evidence>
<dbReference type="Pfam" id="PF03705">
    <property type="entry name" value="CheR_N"/>
    <property type="match status" value="1"/>
</dbReference>
<dbReference type="SMART" id="SM00138">
    <property type="entry name" value="MeTrc"/>
    <property type="match status" value="1"/>
</dbReference>
<dbReference type="PANTHER" id="PTHR24422:SF26">
    <property type="entry name" value="CHEMOTAXIS PROTEIN METHYLTRANSFERASE"/>
    <property type="match status" value="1"/>
</dbReference>
<dbReference type="PRINTS" id="PR00996">
    <property type="entry name" value="CHERMTFRASE"/>
</dbReference>
<evidence type="ECO:0000256" key="2">
    <source>
        <dbReference type="ARBA" id="ARBA00022603"/>
    </source>
</evidence>
<keyword evidence="2 5" id="KW-0489">Methyltransferase</keyword>
<dbReference type="Gene3D" id="3.40.50.150">
    <property type="entry name" value="Vaccinia Virus protein VP39"/>
    <property type="match status" value="1"/>
</dbReference>
<protein>
    <recommendedName>
        <fullName evidence="5">Chemotaxis protein methyltransferase</fullName>
        <ecNumber evidence="5">2.1.1.80</ecNumber>
    </recommendedName>
</protein>
<organism evidence="7 8">
    <name type="scientific">Neorhizobium turbinariae</name>
    <dbReference type="NCBI Taxonomy" id="2937795"/>
    <lineage>
        <taxon>Bacteria</taxon>
        <taxon>Pseudomonadati</taxon>
        <taxon>Pseudomonadota</taxon>
        <taxon>Alphaproteobacteria</taxon>
        <taxon>Hyphomicrobiales</taxon>
        <taxon>Rhizobiaceae</taxon>
        <taxon>Rhizobium/Agrobacterium group</taxon>
        <taxon>Neorhizobium</taxon>
    </lineage>
</organism>
<feature type="domain" description="CheR-type methyltransferase" evidence="6">
    <location>
        <begin position="18"/>
        <end position="281"/>
    </location>
</feature>
<dbReference type="EMBL" id="JALPRY010000008">
    <property type="protein sequence ID" value="MCK8779843.1"/>
    <property type="molecule type" value="Genomic_DNA"/>
</dbReference>
<dbReference type="EC" id="2.1.1.80" evidence="5"/>
<keyword evidence="4 5" id="KW-0949">S-adenosyl-L-methionine</keyword>
<evidence type="ECO:0000259" key="6">
    <source>
        <dbReference type="PROSITE" id="PS50123"/>
    </source>
</evidence>
<comment type="caution">
    <text evidence="7">The sequence shown here is derived from an EMBL/GenBank/DDBJ whole genome shotgun (WGS) entry which is preliminary data.</text>
</comment>
<evidence type="ECO:0000313" key="8">
    <source>
        <dbReference type="Proteomes" id="UP001202827"/>
    </source>
</evidence>
<keyword evidence="3 5" id="KW-0808">Transferase</keyword>
<dbReference type="PANTHER" id="PTHR24422">
    <property type="entry name" value="CHEMOTAXIS PROTEIN METHYLTRANSFERASE"/>
    <property type="match status" value="1"/>
</dbReference>
<keyword evidence="8" id="KW-1185">Reference proteome</keyword>
<dbReference type="PIRSF" id="PIRSF000410">
    <property type="entry name" value="CheR"/>
    <property type="match status" value="1"/>
</dbReference>
<proteinExistence type="predicted"/>
<dbReference type="Pfam" id="PF01739">
    <property type="entry name" value="CheR"/>
    <property type="match status" value="1"/>
</dbReference>
<dbReference type="Proteomes" id="UP001202827">
    <property type="component" value="Unassembled WGS sequence"/>
</dbReference>
<evidence type="ECO:0000256" key="5">
    <source>
        <dbReference type="PIRNR" id="PIRNR000410"/>
    </source>
</evidence>
<dbReference type="SUPFAM" id="SSF53335">
    <property type="entry name" value="S-adenosyl-L-methionine-dependent methyltransferases"/>
    <property type="match status" value="1"/>
</dbReference>
<name>A0ABT0IPQ2_9HYPH</name>
<evidence type="ECO:0000256" key="3">
    <source>
        <dbReference type="ARBA" id="ARBA00022679"/>
    </source>
</evidence>
<accession>A0ABT0IPQ2</accession>